<organism evidence="1 2">
    <name type="scientific">Fusobacterium hominis</name>
    <dbReference type="NCBI Taxonomy" id="2764326"/>
    <lineage>
        <taxon>Bacteria</taxon>
        <taxon>Fusobacteriati</taxon>
        <taxon>Fusobacteriota</taxon>
        <taxon>Fusobacteriia</taxon>
        <taxon>Fusobacteriales</taxon>
        <taxon>Fusobacteriaceae</taxon>
        <taxon>Fusobacterium</taxon>
    </lineage>
</organism>
<gene>
    <name evidence="1" type="ORF">H9Q81_01325</name>
</gene>
<name>A0A7G9GXH8_9FUSO</name>
<dbReference type="Pfam" id="PF03864">
    <property type="entry name" value="Phage_cap_E"/>
    <property type="match status" value="1"/>
</dbReference>
<dbReference type="InterPro" id="IPR005564">
    <property type="entry name" value="Major_capsid_GpE"/>
</dbReference>
<dbReference type="Gene3D" id="3.30.1930.10">
    <property type="entry name" value="capsid protein of prophage domain"/>
    <property type="match status" value="1"/>
</dbReference>
<keyword evidence="2" id="KW-1185">Reference proteome</keyword>
<dbReference type="Proteomes" id="UP000515913">
    <property type="component" value="Chromosome"/>
</dbReference>
<dbReference type="Gene3D" id="3.15.30.10">
    <property type="entry name" value="putative capsid protein of prophage domain like"/>
    <property type="match status" value="1"/>
</dbReference>
<protein>
    <submittedName>
        <fullName evidence="1">Major capsid protein</fullName>
    </submittedName>
</protein>
<evidence type="ECO:0000313" key="2">
    <source>
        <dbReference type="Proteomes" id="UP000515913"/>
    </source>
</evidence>
<dbReference type="AlphaFoldDB" id="A0A7G9GXH8"/>
<dbReference type="RefSeq" id="WP_187422976.1">
    <property type="nucleotide sequence ID" value="NZ_CP060637.1"/>
</dbReference>
<dbReference type="KEGG" id="fho:H9Q81_01325"/>
<evidence type="ECO:0000313" key="1">
    <source>
        <dbReference type="EMBL" id="QNM15510.1"/>
    </source>
</evidence>
<accession>A0A7G9GXH8</accession>
<reference evidence="1 2" key="1">
    <citation type="submission" date="2020-08" db="EMBL/GenBank/DDBJ databases">
        <authorList>
            <person name="Liu C."/>
            <person name="Sun Q."/>
        </authorList>
    </citation>
    <scope>NUCLEOTIDE SEQUENCE [LARGE SCALE GENOMIC DNA]</scope>
    <source>
        <strain evidence="1 2">NSJ-57</strain>
    </source>
</reference>
<sequence>MERNMFTLVNLTKIYKQIKKPQISIWDKLIAKEVTKNTTKFEVQTKSAGRLRAPLVSAREKGVFIEKEAFEVTMYQPGLIKLYTINTAESLLEQHFGQTIYAENQDNIAKKELAESMIELRDISTRTKIWMLLTLLTTGVCPTGDGTAGVKYDKDFKQIALTSNDTFKNPQFDIVKWVEDRQNEIFKSTGIVIDSLVMAPDVVSYFLANEKVKEDQKNVNVNLIQLNQNVQRLDNGMKLVGFIPSLNITVYSYIDWAKEPGEKEETQLLPEKTIVGFKANSFTVYYGALALRPKQGENAQLFVEKEIIRPFYPEASEDNEIQYFSAPLIMPEDAKGYFAAKVLE</sequence>
<proteinExistence type="predicted"/>
<dbReference type="EMBL" id="CP060637">
    <property type="protein sequence ID" value="QNM15510.1"/>
    <property type="molecule type" value="Genomic_DNA"/>
</dbReference>